<keyword evidence="2" id="KW-1185">Reference proteome</keyword>
<gene>
    <name evidence="1" type="ORF">OG469_35825</name>
</gene>
<protein>
    <submittedName>
        <fullName evidence="1">Uncharacterized protein</fullName>
    </submittedName>
</protein>
<evidence type="ECO:0000313" key="1">
    <source>
        <dbReference type="EMBL" id="WUS60390.1"/>
    </source>
</evidence>
<organism evidence="1 2">
    <name type="scientific">Kitasatospora herbaricolor</name>
    <dbReference type="NCBI Taxonomy" id="68217"/>
    <lineage>
        <taxon>Bacteria</taxon>
        <taxon>Bacillati</taxon>
        <taxon>Actinomycetota</taxon>
        <taxon>Actinomycetes</taxon>
        <taxon>Kitasatosporales</taxon>
        <taxon>Streptomycetaceae</taxon>
        <taxon>Kitasatospora</taxon>
    </lineage>
</organism>
<reference evidence="1 2" key="1">
    <citation type="submission" date="2022-10" db="EMBL/GenBank/DDBJ databases">
        <title>The complete genomes of actinobacterial strains from the NBC collection.</title>
        <authorList>
            <person name="Joergensen T.S."/>
            <person name="Alvarez Arevalo M."/>
            <person name="Sterndorff E.B."/>
            <person name="Faurdal D."/>
            <person name="Vuksanovic O."/>
            <person name="Mourched A.-S."/>
            <person name="Charusanti P."/>
            <person name="Shaw S."/>
            <person name="Blin K."/>
            <person name="Weber T."/>
        </authorList>
    </citation>
    <scope>NUCLEOTIDE SEQUENCE [LARGE SCALE GENOMIC DNA]</scope>
    <source>
        <strain evidence="1 2">NBC_01247</strain>
    </source>
</reference>
<evidence type="ECO:0000313" key="2">
    <source>
        <dbReference type="Proteomes" id="UP001432014"/>
    </source>
</evidence>
<proteinExistence type="predicted"/>
<name>A0ABZ1WI97_9ACTN</name>
<dbReference type="EMBL" id="CP108482">
    <property type="protein sequence ID" value="WUS60390.1"/>
    <property type="molecule type" value="Genomic_DNA"/>
</dbReference>
<dbReference type="Proteomes" id="UP001432014">
    <property type="component" value="Chromosome"/>
</dbReference>
<dbReference type="RefSeq" id="WP_329493511.1">
    <property type="nucleotide sequence ID" value="NZ_CP108460.1"/>
</dbReference>
<accession>A0ABZ1WI97</accession>
<sequence>MSDNATPAPDAATRSTGCCGPIATEGPAVQVTAAAAPCCGTAEHTTSELCCEPAAKREAVAAGAGCC</sequence>